<protein>
    <submittedName>
        <fullName evidence="2">Uncharacterized protein</fullName>
    </submittedName>
</protein>
<keyword evidence="3" id="KW-1185">Reference proteome</keyword>
<organism evidence="2 3">
    <name type="scientific">Portunus trituberculatus</name>
    <name type="common">Swimming crab</name>
    <name type="synonym">Neptunus trituberculatus</name>
    <dbReference type="NCBI Taxonomy" id="210409"/>
    <lineage>
        <taxon>Eukaryota</taxon>
        <taxon>Metazoa</taxon>
        <taxon>Ecdysozoa</taxon>
        <taxon>Arthropoda</taxon>
        <taxon>Crustacea</taxon>
        <taxon>Multicrustacea</taxon>
        <taxon>Malacostraca</taxon>
        <taxon>Eumalacostraca</taxon>
        <taxon>Eucarida</taxon>
        <taxon>Decapoda</taxon>
        <taxon>Pleocyemata</taxon>
        <taxon>Brachyura</taxon>
        <taxon>Eubrachyura</taxon>
        <taxon>Portunoidea</taxon>
        <taxon>Portunidae</taxon>
        <taxon>Portuninae</taxon>
        <taxon>Portunus</taxon>
    </lineage>
</organism>
<name>A0A5B7H5J3_PORTR</name>
<reference evidence="2 3" key="1">
    <citation type="submission" date="2019-05" db="EMBL/GenBank/DDBJ databases">
        <title>Another draft genome of Portunus trituberculatus and its Hox gene families provides insights of decapod evolution.</title>
        <authorList>
            <person name="Jeong J.-H."/>
            <person name="Song I."/>
            <person name="Kim S."/>
            <person name="Choi T."/>
            <person name="Kim D."/>
            <person name="Ryu S."/>
            <person name="Kim W."/>
        </authorList>
    </citation>
    <scope>NUCLEOTIDE SEQUENCE [LARGE SCALE GENOMIC DNA]</scope>
    <source>
        <tissue evidence="2">Muscle</tissue>
    </source>
</reference>
<dbReference type="EMBL" id="VSRR010026939">
    <property type="protein sequence ID" value="MPC67901.1"/>
    <property type="molecule type" value="Genomic_DNA"/>
</dbReference>
<evidence type="ECO:0000313" key="3">
    <source>
        <dbReference type="Proteomes" id="UP000324222"/>
    </source>
</evidence>
<feature type="region of interest" description="Disordered" evidence="1">
    <location>
        <begin position="104"/>
        <end position="125"/>
    </location>
</feature>
<evidence type="ECO:0000256" key="1">
    <source>
        <dbReference type="SAM" id="MobiDB-lite"/>
    </source>
</evidence>
<sequence length="125" mass="13303">MAGVVQQVWRYLPILYLSLSPGAPYASQLPVAPSCYASVNSAQTCLMPILPCLPLPPPHPARLPCSPPRPAAVVAGSAQRQHSTASPCSRWTCCAVVTAPLFSPSFTSTPRRASLQPPLRRASVR</sequence>
<proteinExistence type="predicted"/>
<accession>A0A5B7H5J3</accession>
<gene>
    <name evidence="2" type="ORF">E2C01_062087</name>
</gene>
<dbReference type="AlphaFoldDB" id="A0A5B7H5J3"/>
<comment type="caution">
    <text evidence="2">The sequence shown here is derived from an EMBL/GenBank/DDBJ whole genome shotgun (WGS) entry which is preliminary data.</text>
</comment>
<dbReference type="Proteomes" id="UP000324222">
    <property type="component" value="Unassembled WGS sequence"/>
</dbReference>
<evidence type="ECO:0000313" key="2">
    <source>
        <dbReference type="EMBL" id="MPC67901.1"/>
    </source>
</evidence>